<feature type="domain" description="Glycosyl transferase family 1" evidence="3">
    <location>
        <begin position="517"/>
        <end position="670"/>
    </location>
</feature>
<dbReference type="Pfam" id="PF00534">
    <property type="entry name" value="Glycos_transf_1"/>
    <property type="match status" value="1"/>
</dbReference>
<evidence type="ECO:0000313" key="7">
    <source>
        <dbReference type="Proteomes" id="UP001652431"/>
    </source>
</evidence>
<dbReference type="Gene3D" id="3.40.50.2000">
    <property type="entry name" value="Glycogen Phosphorylase B"/>
    <property type="match status" value="2"/>
</dbReference>
<evidence type="ECO:0000256" key="2">
    <source>
        <dbReference type="SAM" id="Phobius"/>
    </source>
</evidence>
<keyword evidence="6" id="KW-0808">Transferase</keyword>
<organism evidence="6 7">
    <name type="scientific">Dorea acetigenes</name>
    <dbReference type="NCBI Taxonomy" id="2981787"/>
    <lineage>
        <taxon>Bacteria</taxon>
        <taxon>Bacillati</taxon>
        <taxon>Bacillota</taxon>
        <taxon>Clostridia</taxon>
        <taxon>Lachnospirales</taxon>
        <taxon>Lachnospiraceae</taxon>
        <taxon>Dorea</taxon>
    </lineage>
</organism>
<dbReference type="GO" id="GO:0016740">
    <property type="term" value="F:transferase activity"/>
    <property type="evidence" value="ECO:0007669"/>
    <property type="project" value="UniProtKB-KW"/>
</dbReference>
<name>A0ABT2RP63_9FIRM</name>
<feature type="domain" description="Glycosyltransferase subfamily 4-like N-terminal" evidence="5">
    <location>
        <begin position="312"/>
        <end position="497"/>
    </location>
</feature>
<dbReference type="Pfam" id="PF13579">
    <property type="entry name" value="Glyco_trans_4_4"/>
    <property type="match status" value="1"/>
</dbReference>
<dbReference type="InterPro" id="IPR028098">
    <property type="entry name" value="Glyco_trans_4-like_N"/>
</dbReference>
<dbReference type="RefSeq" id="WP_262575509.1">
    <property type="nucleotide sequence ID" value="NZ_JAOQJU010000015.1"/>
</dbReference>
<accession>A0ABT2RP63</accession>
<evidence type="ECO:0000313" key="6">
    <source>
        <dbReference type="EMBL" id="MCU6687206.1"/>
    </source>
</evidence>
<keyword evidence="7" id="KW-1185">Reference proteome</keyword>
<dbReference type="InterPro" id="IPR001296">
    <property type="entry name" value="Glyco_trans_1"/>
</dbReference>
<sequence length="691" mass="78348">MDKNFAKIIGIIATSVCVVFCGLSVIAKLKKNNSVYQNVPEEKNVLEGHRVVFVKDDRDAENADGVRGHLESSGMSEYKPGIYEKYFKRILDVVLSFSGLVVLSPLYLGISLAIIIDDPGPVLFTQKRMGQNKKYFKLHKFRSMKMCTPHDVPTHMLDNPDRYITRVGKFLRAHSLDELPQIWDIFIGNMSIIGPRPALWNQDVLTAERDKYGANDVKPGLTGWAQINGRDELEIPAKAKLDGEYVQKIGIGIDIKCFLDSIGVFANDNSVVEGGTGELKKHEMNESCKKCAEEKKKILVICQYYKPEPFRISDICEEMVRRGHEVQVVTGYLNYPEGKIYDGYGKGKHIDEIINGVKVHRCFEIPRGTGSVKRMLNYYSYAVTSTAYALSSKCRTSDGKPFDVVFCNQLSPVMMAHAAIGYKKRYKVPAIMYCLDLWPESLIAGGITRESLIYKYYHHVSKRIYRQVDKILITSRMFSDYFKSEFGIRKDRIEYLPQYAEDIFEEMPIKEENGIFDFMFAGNIGTIQSVETILEAANLLKDEPVRFHIIGGGTDLERLQKIGKNLENVEFYGRKPLEEMPDFYKKADAMLVTLAADPVLSLTLPGKVQSYMAVGKPLIGAIDGETEIVINEAQCGFCGKAGDAIELTENIRKFIARDTDRKLMGKNARKFYEKNFKESMYMDKLESMVEI</sequence>
<evidence type="ECO:0000259" key="5">
    <source>
        <dbReference type="Pfam" id="PF13579"/>
    </source>
</evidence>
<proteinExistence type="inferred from homology"/>
<dbReference type="Proteomes" id="UP001652431">
    <property type="component" value="Unassembled WGS sequence"/>
</dbReference>
<reference evidence="6 7" key="1">
    <citation type="journal article" date="2021" name="ISME Commun">
        <title>Automated analysis of genomic sequences facilitates high-throughput and comprehensive description of bacteria.</title>
        <authorList>
            <person name="Hitch T.C.A."/>
        </authorList>
    </citation>
    <scope>NUCLEOTIDE SEQUENCE [LARGE SCALE GENOMIC DNA]</scope>
    <source>
        <strain evidence="6 7">Sanger_03</strain>
    </source>
</reference>
<feature type="transmembrane region" description="Helical" evidence="2">
    <location>
        <begin position="93"/>
        <end position="116"/>
    </location>
</feature>
<feature type="domain" description="Bacterial sugar transferase" evidence="4">
    <location>
        <begin position="88"/>
        <end position="264"/>
    </location>
</feature>
<keyword evidence="2" id="KW-0812">Transmembrane</keyword>
<comment type="caution">
    <text evidence="6">The sequence shown here is derived from an EMBL/GenBank/DDBJ whole genome shotgun (WGS) entry which is preliminary data.</text>
</comment>
<dbReference type="Pfam" id="PF02397">
    <property type="entry name" value="Bac_transf"/>
    <property type="match status" value="1"/>
</dbReference>
<protein>
    <submittedName>
        <fullName evidence="6">Sugar transferase</fullName>
    </submittedName>
</protein>
<dbReference type="PANTHER" id="PTHR30576">
    <property type="entry name" value="COLANIC BIOSYNTHESIS UDP-GLUCOSE LIPID CARRIER TRANSFERASE"/>
    <property type="match status" value="1"/>
</dbReference>
<dbReference type="InterPro" id="IPR003362">
    <property type="entry name" value="Bact_transf"/>
</dbReference>
<comment type="similarity">
    <text evidence="1">Belongs to the bacterial sugar transferase family.</text>
</comment>
<dbReference type="EMBL" id="JAOQJU010000015">
    <property type="protein sequence ID" value="MCU6687206.1"/>
    <property type="molecule type" value="Genomic_DNA"/>
</dbReference>
<keyword evidence="2" id="KW-1133">Transmembrane helix</keyword>
<evidence type="ECO:0000256" key="1">
    <source>
        <dbReference type="ARBA" id="ARBA00006464"/>
    </source>
</evidence>
<evidence type="ECO:0000259" key="3">
    <source>
        <dbReference type="Pfam" id="PF00534"/>
    </source>
</evidence>
<keyword evidence="2" id="KW-0472">Membrane</keyword>
<dbReference type="CDD" id="cd03794">
    <property type="entry name" value="GT4_WbuB-like"/>
    <property type="match status" value="1"/>
</dbReference>
<dbReference type="SUPFAM" id="SSF53756">
    <property type="entry name" value="UDP-Glycosyltransferase/glycogen phosphorylase"/>
    <property type="match status" value="1"/>
</dbReference>
<dbReference type="PANTHER" id="PTHR30576:SF0">
    <property type="entry name" value="UNDECAPRENYL-PHOSPHATE N-ACETYLGALACTOSAMINYL 1-PHOSPHATE TRANSFERASE-RELATED"/>
    <property type="match status" value="1"/>
</dbReference>
<gene>
    <name evidence="6" type="ORF">OCV99_11770</name>
</gene>
<feature type="transmembrane region" description="Helical" evidence="2">
    <location>
        <begin position="6"/>
        <end position="27"/>
    </location>
</feature>
<evidence type="ECO:0000259" key="4">
    <source>
        <dbReference type="Pfam" id="PF02397"/>
    </source>
</evidence>